<dbReference type="PANTHER" id="PTHR12215:SF10">
    <property type="entry name" value="L-AMINOADIPATE-SEMIALDEHYDE DEHYDROGENASE-PHOSPHOPANTETHEINYL TRANSFERASE"/>
    <property type="match status" value="1"/>
</dbReference>
<organism evidence="4 5">
    <name type="scientific">Butyrivibrio proteoclasticus</name>
    <dbReference type="NCBI Taxonomy" id="43305"/>
    <lineage>
        <taxon>Bacteria</taxon>
        <taxon>Bacillati</taxon>
        <taxon>Bacillota</taxon>
        <taxon>Clostridia</taxon>
        <taxon>Lachnospirales</taxon>
        <taxon>Lachnospiraceae</taxon>
        <taxon>Butyrivibrio</taxon>
    </lineage>
</organism>
<evidence type="ECO:0000313" key="5">
    <source>
        <dbReference type="Proteomes" id="UP000182624"/>
    </source>
</evidence>
<dbReference type="GO" id="GO:0000287">
    <property type="term" value="F:magnesium ion binding"/>
    <property type="evidence" value="ECO:0007669"/>
    <property type="project" value="InterPro"/>
</dbReference>
<reference evidence="5" key="1">
    <citation type="submission" date="2016-10" db="EMBL/GenBank/DDBJ databases">
        <authorList>
            <person name="Varghese N."/>
            <person name="Submissions S."/>
        </authorList>
    </citation>
    <scope>NUCLEOTIDE SEQUENCE [LARGE SCALE GENOMIC DNA]</scope>
    <source>
        <strain evidence="5">P18</strain>
    </source>
</reference>
<gene>
    <name evidence="4" type="ORF">SAMN04487928_10599</name>
</gene>
<dbReference type="Pfam" id="PF01648">
    <property type="entry name" value="ACPS"/>
    <property type="match status" value="1"/>
</dbReference>
<keyword evidence="5" id="KW-1185">Reference proteome</keyword>
<dbReference type="GO" id="GO:0019878">
    <property type="term" value="P:lysine biosynthetic process via aminoadipic acid"/>
    <property type="evidence" value="ECO:0007669"/>
    <property type="project" value="TreeGrafter"/>
</dbReference>
<evidence type="ECO:0000256" key="2">
    <source>
        <dbReference type="ARBA" id="ARBA00022679"/>
    </source>
</evidence>
<dbReference type="Gene3D" id="3.90.470.20">
    <property type="entry name" value="4'-phosphopantetheinyl transferase domain"/>
    <property type="match status" value="2"/>
</dbReference>
<dbReference type="InterPro" id="IPR008278">
    <property type="entry name" value="4-PPantetheinyl_Trfase_dom"/>
</dbReference>
<keyword evidence="2 4" id="KW-0808">Transferase</keyword>
<dbReference type="InterPro" id="IPR050559">
    <property type="entry name" value="P-Pant_transferase_sf"/>
</dbReference>
<accession>A0A1I5S358</accession>
<name>A0A1I5S358_9FIRM</name>
<evidence type="ECO:0000313" key="4">
    <source>
        <dbReference type="EMBL" id="SFP65130.1"/>
    </source>
</evidence>
<dbReference type="RefSeq" id="WP_074885090.1">
    <property type="nucleotide sequence ID" value="NZ_FOXO01000005.1"/>
</dbReference>
<dbReference type="Proteomes" id="UP000182624">
    <property type="component" value="Unassembled WGS sequence"/>
</dbReference>
<dbReference type="GO" id="GO:0005829">
    <property type="term" value="C:cytosol"/>
    <property type="evidence" value="ECO:0007669"/>
    <property type="project" value="TreeGrafter"/>
</dbReference>
<sequence>MNRIYIVDINCISDNNVYEYWYDQMSPERKKKIDSFKPQKNKLLSLAAGILLKKALETEGIYSYEIIEKGAGKPYIKGRSDVFFNLSHSGERAIIAVSDNEIGIDIQKKSHFEPGLVKRVFTESEIMQVEHLGGDMDILYTALWTAKESIMKYYGKGLSMEPLNIELDVRSGSDLFYTKELYLIRKEISDYQVTICTTCAGFKEILITDVFKEKG</sequence>
<dbReference type="PANTHER" id="PTHR12215">
    <property type="entry name" value="PHOSPHOPANTETHEINE TRANSFERASE"/>
    <property type="match status" value="1"/>
</dbReference>
<dbReference type="OrthoDB" id="9808281at2"/>
<dbReference type="EMBL" id="FOXO01000005">
    <property type="protein sequence ID" value="SFP65130.1"/>
    <property type="molecule type" value="Genomic_DNA"/>
</dbReference>
<evidence type="ECO:0000256" key="1">
    <source>
        <dbReference type="ARBA" id="ARBA00010990"/>
    </source>
</evidence>
<dbReference type="SUPFAM" id="SSF56214">
    <property type="entry name" value="4'-phosphopantetheinyl transferase"/>
    <property type="match status" value="2"/>
</dbReference>
<comment type="similarity">
    <text evidence="1">Belongs to the P-Pant transferase superfamily. Gsp/Sfp/HetI/AcpT family.</text>
</comment>
<proteinExistence type="inferred from homology"/>
<dbReference type="AlphaFoldDB" id="A0A1I5S358"/>
<protein>
    <submittedName>
        <fullName evidence="4">4'-phosphopantetheinyl transferase</fullName>
    </submittedName>
</protein>
<feature type="domain" description="4'-phosphopantetheinyl transferase" evidence="3">
    <location>
        <begin position="102"/>
        <end position="196"/>
    </location>
</feature>
<dbReference type="InterPro" id="IPR037143">
    <property type="entry name" value="4-PPantetheinyl_Trfase_dom_sf"/>
</dbReference>
<evidence type="ECO:0000259" key="3">
    <source>
        <dbReference type="Pfam" id="PF01648"/>
    </source>
</evidence>
<dbReference type="GO" id="GO:0008897">
    <property type="term" value="F:holo-[acyl-carrier-protein] synthase activity"/>
    <property type="evidence" value="ECO:0007669"/>
    <property type="project" value="InterPro"/>
</dbReference>